<sequence>MMSMSYQAAMREPLLSFEQERDAIGGWQDRGDRKALELLLRAHARQAWSQAARHTDNPTHLEDLAAEGMLGLLRAADSFDRSQEVRFSTYAAWWVMNGVSSALSRIKAVIDIPARTYLDAQLGRLPEDEGALVRLAAQPTVTIDSGTDDPSETRDILVSGDMSPEEWVSQKSRHKQLHRILADALAPLNPEEAEVIRRRRLQPEPEPFCAIASDLGMSQDRLRQLEKRAMLRLRRNLIDGGFSRNVLS</sequence>
<dbReference type="KEGG" id="paby:Ga0080574_TMP12"/>
<dbReference type="InterPro" id="IPR000943">
    <property type="entry name" value="RNA_pol_sigma70"/>
</dbReference>
<dbReference type="SUPFAM" id="SSF88659">
    <property type="entry name" value="Sigma3 and sigma4 domains of RNA polymerase sigma factors"/>
    <property type="match status" value="1"/>
</dbReference>
<keyword evidence="3" id="KW-0731">Sigma factor</keyword>
<keyword evidence="5" id="KW-0804">Transcription</keyword>
<keyword evidence="8" id="KW-0614">Plasmid</keyword>
<keyword evidence="9" id="KW-1185">Reference proteome</keyword>
<dbReference type="OrthoDB" id="7830913at2"/>
<evidence type="ECO:0000256" key="2">
    <source>
        <dbReference type="ARBA" id="ARBA00023015"/>
    </source>
</evidence>
<comment type="similarity">
    <text evidence="1">Belongs to the sigma-70 factor family.</text>
</comment>
<gene>
    <name evidence="8" type="ORF">Ga0080574_TMP12</name>
</gene>
<accession>A0A1P8ULU0</accession>
<dbReference type="AlphaFoldDB" id="A0A1P8ULU0"/>
<dbReference type="EMBL" id="CP015089">
    <property type="protein sequence ID" value="APZ50346.1"/>
    <property type="molecule type" value="Genomic_DNA"/>
</dbReference>
<dbReference type="InterPro" id="IPR013324">
    <property type="entry name" value="RNA_pol_sigma_r3/r4-like"/>
</dbReference>
<dbReference type="PRINTS" id="PR00046">
    <property type="entry name" value="SIGMA70FCT"/>
</dbReference>
<dbReference type="GO" id="GO:0006352">
    <property type="term" value="P:DNA-templated transcription initiation"/>
    <property type="evidence" value="ECO:0007669"/>
    <property type="project" value="InterPro"/>
</dbReference>
<dbReference type="Pfam" id="PF04545">
    <property type="entry name" value="Sigma70_r4"/>
    <property type="match status" value="1"/>
</dbReference>
<evidence type="ECO:0000259" key="6">
    <source>
        <dbReference type="Pfam" id="PF04542"/>
    </source>
</evidence>
<geneLocation type="plasmid" evidence="9">
    <name>ppaby5</name>
</geneLocation>
<dbReference type="PANTHER" id="PTHR30376">
    <property type="entry name" value="SIGMA FACTOR RPOH HEAT SHOCK RELATED"/>
    <property type="match status" value="1"/>
</dbReference>
<protein>
    <submittedName>
        <fullName evidence="8">Hook-length control protein FliK</fullName>
    </submittedName>
</protein>
<dbReference type="InterPro" id="IPR007630">
    <property type="entry name" value="RNA_pol_sigma70_r4"/>
</dbReference>
<dbReference type="GO" id="GO:0003677">
    <property type="term" value="F:DNA binding"/>
    <property type="evidence" value="ECO:0007669"/>
    <property type="project" value="UniProtKB-KW"/>
</dbReference>
<dbReference type="InterPro" id="IPR013325">
    <property type="entry name" value="RNA_pol_sigma_r2"/>
</dbReference>
<keyword evidence="4" id="KW-0238">DNA-binding</keyword>
<dbReference type="Gene3D" id="1.20.120.1810">
    <property type="match status" value="1"/>
</dbReference>
<feature type="domain" description="RNA polymerase sigma-70 region 4" evidence="7">
    <location>
        <begin position="184"/>
        <end position="234"/>
    </location>
</feature>
<dbReference type="NCBIfam" id="TIGR02937">
    <property type="entry name" value="sigma70-ECF"/>
    <property type="match status" value="1"/>
</dbReference>
<dbReference type="Proteomes" id="UP000187059">
    <property type="component" value="Plasmid pPABY5"/>
</dbReference>
<evidence type="ECO:0000256" key="4">
    <source>
        <dbReference type="ARBA" id="ARBA00023125"/>
    </source>
</evidence>
<evidence type="ECO:0000256" key="1">
    <source>
        <dbReference type="ARBA" id="ARBA00007788"/>
    </source>
</evidence>
<evidence type="ECO:0000313" key="9">
    <source>
        <dbReference type="Proteomes" id="UP000187059"/>
    </source>
</evidence>
<dbReference type="InterPro" id="IPR014284">
    <property type="entry name" value="RNA_pol_sigma-70_dom"/>
</dbReference>
<organism evidence="8 9">
    <name type="scientific">Salipiger abyssi</name>
    <dbReference type="NCBI Taxonomy" id="1250539"/>
    <lineage>
        <taxon>Bacteria</taxon>
        <taxon>Pseudomonadati</taxon>
        <taxon>Pseudomonadota</taxon>
        <taxon>Alphaproteobacteria</taxon>
        <taxon>Rhodobacterales</taxon>
        <taxon>Roseobacteraceae</taxon>
        <taxon>Salipiger</taxon>
    </lineage>
</organism>
<evidence type="ECO:0000259" key="7">
    <source>
        <dbReference type="Pfam" id="PF04545"/>
    </source>
</evidence>
<dbReference type="Gene3D" id="1.20.140.160">
    <property type="match status" value="1"/>
</dbReference>
<feature type="domain" description="RNA polymerase sigma-70 region 2" evidence="6">
    <location>
        <begin position="39"/>
        <end position="105"/>
    </location>
</feature>
<dbReference type="InterPro" id="IPR050813">
    <property type="entry name" value="Sigma-70_Factor"/>
</dbReference>
<name>A0A1P8ULU0_9RHOB</name>
<evidence type="ECO:0000313" key="8">
    <source>
        <dbReference type="EMBL" id="APZ50346.1"/>
    </source>
</evidence>
<evidence type="ECO:0000256" key="3">
    <source>
        <dbReference type="ARBA" id="ARBA00023082"/>
    </source>
</evidence>
<keyword evidence="2" id="KW-0805">Transcription regulation</keyword>
<dbReference type="InterPro" id="IPR007627">
    <property type="entry name" value="RNA_pol_sigma70_r2"/>
</dbReference>
<evidence type="ECO:0000256" key="5">
    <source>
        <dbReference type="ARBA" id="ARBA00023163"/>
    </source>
</evidence>
<dbReference type="GO" id="GO:0016987">
    <property type="term" value="F:sigma factor activity"/>
    <property type="evidence" value="ECO:0007669"/>
    <property type="project" value="UniProtKB-KW"/>
</dbReference>
<dbReference type="SUPFAM" id="SSF88946">
    <property type="entry name" value="Sigma2 domain of RNA polymerase sigma factors"/>
    <property type="match status" value="1"/>
</dbReference>
<proteinExistence type="inferred from homology"/>
<dbReference type="PANTHER" id="PTHR30376:SF3">
    <property type="entry name" value="RNA POLYMERASE SIGMA FACTOR RPOH"/>
    <property type="match status" value="1"/>
</dbReference>
<dbReference type="RefSeq" id="WP_076693919.1">
    <property type="nucleotide sequence ID" value="NZ_CP015089.1"/>
</dbReference>
<dbReference type="Pfam" id="PF04542">
    <property type="entry name" value="Sigma70_r2"/>
    <property type="match status" value="1"/>
</dbReference>
<reference evidence="8 9" key="1">
    <citation type="submission" date="2016-04" db="EMBL/GenBank/DDBJ databases">
        <title>Deep-sea bacteria in the southern Pacific.</title>
        <authorList>
            <person name="Tang K."/>
        </authorList>
    </citation>
    <scope>NUCLEOTIDE SEQUENCE [LARGE SCALE GENOMIC DNA]</scope>
    <source>
        <strain evidence="8 9">JLT2014</strain>
        <plasmid evidence="9">ppaby5</plasmid>
    </source>
</reference>